<comment type="caution">
    <text evidence="2">The sequence shown here is derived from an EMBL/GenBank/DDBJ whole genome shotgun (WGS) entry which is preliminary data.</text>
</comment>
<sequence>MKREYWGDEEETAKQDNELYEEYTSEDEELEGMRDEINELEEEPQSDEEFRKFKKTRIEKYFGEDIATEAFEIEDALKEAFGEGQSDSEDNEDDGIAELDEIQMEKVKAAKQRRQTDVEKDDKLITDEVKLWALKSIYKVMEGRRQNDETVQQTLQRLNLERKKKMKRSDRKKRSSSQITITNHDPSKILNLENSTFDEQIAVVVEAVDILEKDENFKDILNWTRNEIFGSRGFVKSYERSQDSTW</sequence>
<keyword evidence="3" id="KW-1185">Reference proteome</keyword>
<feature type="compositionally biased region" description="Acidic residues" evidence="1">
    <location>
        <begin position="18"/>
        <end position="30"/>
    </location>
</feature>
<name>A0A4T0WYT2_9ASCO</name>
<dbReference type="Proteomes" id="UP000307173">
    <property type="component" value="Unassembled WGS sequence"/>
</dbReference>
<protein>
    <submittedName>
        <fullName evidence="2">Uncharacterized protein</fullName>
    </submittedName>
</protein>
<reference evidence="2 3" key="1">
    <citation type="journal article" date="2019" name="Front. Genet.">
        <title>Whole-Genome Sequencing of the Opportunistic Yeast Pathogen Candida inconspicua Uncovers Its Hybrid Origin.</title>
        <authorList>
            <person name="Mixao V."/>
            <person name="Hansen A.P."/>
            <person name="Saus E."/>
            <person name="Boekhout T."/>
            <person name="Lass-Florl C."/>
            <person name="Gabaldon T."/>
        </authorList>
    </citation>
    <scope>NUCLEOTIDE SEQUENCE [LARGE SCALE GENOMIC DNA]</scope>
    <source>
        <strain evidence="2 3">CBS 180</strain>
    </source>
</reference>
<organism evidence="2 3">
    <name type="scientific">Pichia inconspicua</name>
    <dbReference type="NCBI Taxonomy" id="52247"/>
    <lineage>
        <taxon>Eukaryota</taxon>
        <taxon>Fungi</taxon>
        <taxon>Dikarya</taxon>
        <taxon>Ascomycota</taxon>
        <taxon>Saccharomycotina</taxon>
        <taxon>Pichiomycetes</taxon>
        <taxon>Pichiales</taxon>
        <taxon>Pichiaceae</taxon>
        <taxon>Pichia</taxon>
    </lineage>
</organism>
<feature type="compositionally biased region" description="Basic residues" evidence="1">
    <location>
        <begin position="162"/>
        <end position="175"/>
    </location>
</feature>
<feature type="compositionally biased region" description="Basic and acidic residues" evidence="1">
    <location>
        <begin position="1"/>
        <end position="17"/>
    </location>
</feature>
<gene>
    <name evidence="2" type="ORF">CANINC_003394</name>
</gene>
<dbReference type="EMBL" id="SELW01000551">
    <property type="protein sequence ID" value="TID21910.1"/>
    <property type="molecule type" value="Genomic_DNA"/>
</dbReference>
<proteinExistence type="predicted"/>
<feature type="region of interest" description="Disordered" evidence="1">
    <location>
        <begin position="1"/>
        <end position="31"/>
    </location>
</feature>
<evidence type="ECO:0000256" key="1">
    <source>
        <dbReference type="SAM" id="MobiDB-lite"/>
    </source>
</evidence>
<dbReference type="AlphaFoldDB" id="A0A4T0WYT2"/>
<feature type="region of interest" description="Disordered" evidence="1">
    <location>
        <begin position="162"/>
        <end position="182"/>
    </location>
</feature>
<evidence type="ECO:0000313" key="3">
    <source>
        <dbReference type="Proteomes" id="UP000307173"/>
    </source>
</evidence>
<accession>A0A4T0WYT2</accession>
<evidence type="ECO:0000313" key="2">
    <source>
        <dbReference type="EMBL" id="TID21910.1"/>
    </source>
</evidence>